<reference evidence="2" key="1">
    <citation type="journal article" date="2019" name="Int. J. Syst. Evol. Microbiol.">
        <title>The Global Catalogue of Microorganisms (GCM) 10K type strain sequencing project: providing services to taxonomists for standard genome sequencing and annotation.</title>
        <authorList>
            <consortium name="The Broad Institute Genomics Platform"/>
            <consortium name="The Broad Institute Genome Sequencing Center for Infectious Disease"/>
            <person name="Wu L."/>
            <person name="Ma J."/>
        </authorList>
    </citation>
    <scope>NUCLEOTIDE SEQUENCE [LARGE SCALE GENOMIC DNA]</scope>
    <source>
        <strain evidence="2">JCM 18077</strain>
    </source>
</reference>
<organism evidence="1 2">
    <name type="scientific">Gordonia alkaliphila</name>
    <dbReference type="NCBI Taxonomy" id="1053547"/>
    <lineage>
        <taxon>Bacteria</taxon>
        <taxon>Bacillati</taxon>
        <taxon>Actinomycetota</taxon>
        <taxon>Actinomycetes</taxon>
        <taxon>Mycobacteriales</taxon>
        <taxon>Gordoniaceae</taxon>
        <taxon>Gordonia</taxon>
    </lineage>
</organism>
<keyword evidence="2" id="KW-1185">Reference proteome</keyword>
<dbReference type="Proteomes" id="UP001500822">
    <property type="component" value="Unassembled WGS sequence"/>
</dbReference>
<accession>A0ABP8ZBH5</accession>
<name>A0ABP8ZBH5_9ACTN</name>
<dbReference type="EMBL" id="BAABIE010000010">
    <property type="protein sequence ID" value="GAA4751952.1"/>
    <property type="molecule type" value="Genomic_DNA"/>
</dbReference>
<sequence length="249" mass="28185">MALTVKQWREVVSEAAVLMGGGWEVAGKGSSTSLMRSDPQWWLQFVYQEKTSNGRMVAYQGLLSYPLPSTQSGMGGAAGDQFKVPDHPEIRFRDVSDPKVVAEFARCTSELKLHDRYDVSGVREASDRKYVENCAAGREDYIYRGITLQHLIALRVLSGSRPLPDLVADVRRVLDDDDWLYGIWGDRTADSGEARLRAYWEDLYARIQTGDRQSVEELFAQTRVDTLKWFGLSDAQITDPVFPELEVPW</sequence>
<proteinExistence type="predicted"/>
<gene>
    <name evidence="1" type="ORF">GCM10023217_23500</name>
</gene>
<dbReference type="RefSeq" id="WP_345313635.1">
    <property type="nucleotide sequence ID" value="NZ_BAABIE010000010.1"/>
</dbReference>
<comment type="caution">
    <text evidence="1">The sequence shown here is derived from an EMBL/GenBank/DDBJ whole genome shotgun (WGS) entry which is preliminary data.</text>
</comment>
<protein>
    <submittedName>
        <fullName evidence="1">Uncharacterized protein</fullName>
    </submittedName>
</protein>
<evidence type="ECO:0000313" key="1">
    <source>
        <dbReference type="EMBL" id="GAA4751952.1"/>
    </source>
</evidence>
<evidence type="ECO:0000313" key="2">
    <source>
        <dbReference type="Proteomes" id="UP001500822"/>
    </source>
</evidence>